<dbReference type="EMBL" id="KV700092">
    <property type="protein sequence ID" value="OCF54316.1"/>
    <property type="molecule type" value="Genomic_DNA"/>
</dbReference>
<sequence>MSVEEDMSLTPISPTSPATANLPTVELSFDTSKGGAWDDRQLIRASEAAMKEFHAHHPGPGSWLDKATAALAKGQKLPGADDYGTAWYSASLPTETEVQAEPSTSTQTQVKMNGNANGNQSQSNKRRKTKRTNLYDTNMPNPYLPSTSTSTSTTTDPSQPTRRQSPSYNPGSPSSRPIQVIDSDSDTDSEEEYYDEDEEEEEYDEDAEWDLPPQQQQQQQQYGSGYDQLFPSLGVYPPGGINREEALGYAMTAQYWAGYWLGVAQSQNQGNGLGYQPGQKEKRSKRRKRVNFDMGDENEEDITIDAVKSNQMNGNGNVQPSNLKVTKKRFDPVINGLRR</sequence>
<feature type="compositionally biased region" description="Low complexity" evidence="1">
    <location>
        <begin position="113"/>
        <end position="123"/>
    </location>
</feature>
<feature type="compositionally biased region" description="Polar residues" evidence="1">
    <location>
        <begin position="10"/>
        <end position="22"/>
    </location>
</feature>
<feature type="region of interest" description="Disordered" evidence="1">
    <location>
        <begin position="1"/>
        <end position="23"/>
    </location>
</feature>
<name>A0A1B9IFH6_9TREE</name>
<dbReference type="Proteomes" id="UP000092583">
    <property type="component" value="Unassembled WGS sequence"/>
</dbReference>
<feature type="compositionally biased region" description="Acidic residues" evidence="1">
    <location>
        <begin position="294"/>
        <end position="303"/>
    </location>
</feature>
<reference evidence="3" key="2">
    <citation type="submission" date="2013-12" db="EMBL/GenBank/DDBJ databases">
        <title>Evolution of pathogenesis and genome organization in the Tremellales.</title>
        <authorList>
            <person name="Cuomo C."/>
            <person name="Litvintseva A."/>
            <person name="Heitman J."/>
            <person name="Chen Y."/>
            <person name="Sun S."/>
            <person name="Springer D."/>
            <person name="Dromer F."/>
            <person name="Young S."/>
            <person name="Zeng Q."/>
            <person name="Chapman S."/>
            <person name="Gujja S."/>
            <person name="Saif S."/>
            <person name="Birren B."/>
        </authorList>
    </citation>
    <scope>NUCLEOTIDE SEQUENCE [LARGE SCALE GENOMIC DNA]</scope>
    <source>
        <strain evidence="3">CBS 10435</strain>
    </source>
</reference>
<organism evidence="2 3">
    <name type="scientific">Kwoniella mangroviensis CBS 10435</name>
    <dbReference type="NCBI Taxonomy" id="1331196"/>
    <lineage>
        <taxon>Eukaryota</taxon>
        <taxon>Fungi</taxon>
        <taxon>Dikarya</taxon>
        <taxon>Basidiomycota</taxon>
        <taxon>Agaricomycotina</taxon>
        <taxon>Tremellomycetes</taxon>
        <taxon>Tremellales</taxon>
        <taxon>Cryptococcaceae</taxon>
        <taxon>Kwoniella</taxon>
    </lineage>
</organism>
<reference evidence="2 3" key="1">
    <citation type="submission" date="2013-07" db="EMBL/GenBank/DDBJ databases">
        <title>The Genome Sequence of Kwoniella mangroviensis CBS10435.</title>
        <authorList>
            <consortium name="The Broad Institute Genome Sequencing Platform"/>
            <person name="Cuomo C."/>
            <person name="Litvintseva A."/>
            <person name="Chen Y."/>
            <person name="Heitman J."/>
            <person name="Sun S."/>
            <person name="Springer D."/>
            <person name="Dromer F."/>
            <person name="Young S.K."/>
            <person name="Zeng Q."/>
            <person name="Gargeya S."/>
            <person name="Fitzgerald M."/>
            <person name="Abouelleil A."/>
            <person name="Alvarado L."/>
            <person name="Berlin A.M."/>
            <person name="Chapman S.B."/>
            <person name="Dewar J."/>
            <person name="Goldberg J."/>
            <person name="Griggs A."/>
            <person name="Gujja S."/>
            <person name="Hansen M."/>
            <person name="Howarth C."/>
            <person name="Imamovic A."/>
            <person name="Larimer J."/>
            <person name="McCowan C."/>
            <person name="Murphy C."/>
            <person name="Pearson M."/>
            <person name="Priest M."/>
            <person name="Roberts A."/>
            <person name="Saif S."/>
            <person name="Shea T."/>
            <person name="Sykes S."/>
            <person name="Wortman J."/>
            <person name="Nusbaum C."/>
            <person name="Birren B."/>
        </authorList>
    </citation>
    <scope>NUCLEOTIDE SEQUENCE [LARGE SCALE GENOMIC DNA]</scope>
    <source>
        <strain evidence="2 3">CBS 10435</strain>
    </source>
</reference>
<feature type="compositionally biased region" description="Low complexity" evidence="1">
    <location>
        <begin position="145"/>
        <end position="161"/>
    </location>
</feature>
<keyword evidence="3" id="KW-1185">Reference proteome</keyword>
<dbReference type="OrthoDB" id="197400at2759"/>
<feature type="region of interest" description="Disordered" evidence="1">
    <location>
        <begin position="271"/>
        <end position="339"/>
    </location>
</feature>
<feature type="compositionally biased region" description="Polar residues" evidence="1">
    <location>
        <begin position="162"/>
        <end position="177"/>
    </location>
</feature>
<evidence type="ECO:0000313" key="3">
    <source>
        <dbReference type="Proteomes" id="UP000092583"/>
    </source>
</evidence>
<dbReference type="AlphaFoldDB" id="A0A1B9IFH6"/>
<protein>
    <submittedName>
        <fullName evidence="2">Uncharacterized protein</fullName>
    </submittedName>
</protein>
<evidence type="ECO:0000256" key="1">
    <source>
        <dbReference type="SAM" id="MobiDB-lite"/>
    </source>
</evidence>
<proteinExistence type="predicted"/>
<feature type="region of interest" description="Disordered" evidence="1">
    <location>
        <begin position="94"/>
        <end position="223"/>
    </location>
</feature>
<evidence type="ECO:0000313" key="2">
    <source>
        <dbReference type="EMBL" id="OCF54316.1"/>
    </source>
</evidence>
<feature type="compositionally biased region" description="Acidic residues" evidence="1">
    <location>
        <begin position="183"/>
        <end position="209"/>
    </location>
</feature>
<accession>A0A1B9IFH6</accession>
<feature type="compositionally biased region" description="Polar residues" evidence="1">
    <location>
        <begin position="308"/>
        <end position="324"/>
    </location>
</feature>
<feature type="compositionally biased region" description="Polar residues" evidence="1">
    <location>
        <begin position="94"/>
        <end position="112"/>
    </location>
</feature>
<gene>
    <name evidence="2" type="ORF">L486_08230</name>
</gene>